<evidence type="ECO:0000313" key="2">
    <source>
        <dbReference type="EMBL" id="QGA80568.1"/>
    </source>
</evidence>
<organism evidence="2 3">
    <name type="scientific">Candidatus Nanohalobium constans</name>
    <dbReference type="NCBI Taxonomy" id="2565781"/>
    <lineage>
        <taxon>Archaea</taxon>
        <taxon>Candidatus Nanohalarchaeota</taxon>
        <taxon>Candidatus Nanohalobia</taxon>
        <taxon>Candidatus Nanohalobiales</taxon>
        <taxon>Candidatus Nanohalobiaceae</taxon>
        <taxon>Candidatus Nanohalobium</taxon>
    </lineage>
</organism>
<dbReference type="SUPFAM" id="SSF56281">
    <property type="entry name" value="Metallo-hydrolase/oxidoreductase"/>
    <property type="match status" value="1"/>
</dbReference>
<evidence type="ECO:0000259" key="1">
    <source>
        <dbReference type="Pfam" id="PF12706"/>
    </source>
</evidence>
<name>A0A5Q0UG24_9ARCH</name>
<dbReference type="RefSeq" id="WP_153550309.1">
    <property type="nucleotide sequence ID" value="NZ_CP040089.1"/>
</dbReference>
<dbReference type="AlphaFoldDB" id="A0A5Q0UG24"/>
<dbReference type="EMBL" id="CP040089">
    <property type="protein sequence ID" value="QGA80568.1"/>
    <property type="molecule type" value="Genomic_DNA"/>
</dbReference>
<dbReference type="PANTHER" id="PTHR42663">
    <property type="entry name" value="HYDROLASE C777.06C-RELATED-RELATED"/>
    <property type="match status" value="1"/>
</dbReference>
<dbReference type="Pfam" id="PF12706">
    <property type="entry name" value="Lactamase_B_2"/>
    <property type="match status" value="1"/>
</dbReference>
<sequence length="271" mass="31035">MKLEILGNVQDGGVPHLGCNCSVCDAAREDRDKIKYGHSVLLKENDNDDSIQYLIGASADIRFQTTGKIFDGIFLVDNHFTHLVGLLYLGEFSLEAENIPVYSPEFMENYLDNNDPYRYLKDRGNIQVQNMEDGETEDLQDGVEVTPFQTVKRTEHTGTLSYLIEGENKTIYYAPIIYQEWTDRELERIRDADVAIIEGCFYHSDEVGRYADNPPHPLMPDTMDELEDSDTEVIFTHLNHTNPALRENSEERAELEERGFKVAEKGMEIEL</sequence>
<proteinExistence type="predicted"/>
<reference evidence="3" key="1">
    <citation type="submission" date="2019-05" db="EMBL/GenBank/DDBJ databases">
        <title>Candidatus Nanohalobium constans, a novel model system to study the DPANN nano-sized archaea: genomic and physiological characterization of a nanoarchaeon co-cultured with its chitinotrophic host.</title>
        <authorList>
            <person name="La Cono V."/>
            <person name="Arcadi E."/>
            <person name="Crisafi F."/>
            <person name="Denaro R."/>
            <person name="La Spada G."/>
            <person name="Messina E."/>
            <person name="Smedile F."/>
            <person name="Toshchakov S.V."/>
            <person name="Shevchenko M.A."/>
            <person name="Golyshin P.N."/>
            <person name="Golyshina O.V."/>
            <person name="Ferrer M."/>
            <person name="Rohde M."/>
            <person name="Mushegian A."/>
            <person name="Sorokin D.Y."/>
            <person name="Giuliano L."/>
            <person name="Yakimov M.M."/>
        </authorList>
    </citation>
    <scope>NUCLEOTIDE SEQUENCE [LARGE SCALE GENOMIC DNA]</scope>
    <source>
        <strain evidence="3">LC1Nh</strain>
    </source>
</reference>
<dbReference type="Gene3D" id="3.60.15.10">
    <property type="entry name" value="Ribonuclease Z/Hydroxyacylglutathione hydrolase-like"/>
    <property type="match status" value="1"/>
</dbReference>
<dbReference type="PANTHER" id="PTHR42663:SF6">
    <property type="entry name" value="HYDROLASE C777.06C-RELATED"/>
    <property type="match status" value="1"/>
</dbReference>
<accession>A0A5Q0UG24</accession>
<gene>
    <name evidence="2" type="primary">pqqB</name>
    <name evidence="2" type="ORF">LC1Nh_0677</name>
</gene>
<dbReference type="OrthoDB" id="53037at2157"/>
<dbReference type="Proteomes" id="UP000377803">
    <property type="component" value="Chromosome"/>
</dbReference>
<evidence type="ECO:0000313" key="3">
    <source>
        <dbReference type="Proteomes" id="UP000377803"/>
    </source>
</evidence>
<dbReference type="InterPro" id="IPR001279">
    <property type="entry name" value="Metallo-B-lactamas"/>
</dbReference>
<keyword evidence="3" id="KW-1185">Reference proteome</keyword>
<dbReference type="GeneID" id="42365065"/>
<feature type="domain" description="Metallo-beta-lactamase" evidence="1">
    <location>
        <begin position="70"/>
        <end position="232"/>
    </location>
</feature>
<protein>
    <submittedName>
        <fullName evidence="2">Pyrroloquinoline quinone biosynthesis protein B</fullName>
    </submittedName>
</protein>
<dbReference type="KEGG" id="ncon:LC1Nh_0677"/>
<dbReference type="InterPro" id="IPR036866">
    <property type="entry name" value="RibonucZ/Hydroxyglut_hydro"/>
</dbReference>